<dbReference type="HOGENOM" id="CLU_1315169_0_0_1"/>
<protein>
    <submittedName>
        <fullName evidence="2">Uncharacterized protein</fullName>
    </submittedName>
</protein>
<evidence type="ECO:0000256" key="1">
    <source>
        <dbReference type="SAM" id="MobiDB-lite"/>
    </source>
</evidence>
<dbReference type="EMBL" id="KL584980">
    <property type="protein sequence ID" value="KEQ85441.1"/>
    <property type="molecule type" value="Genomic_DNA"/>
</dbReference>
<proteinExistence type="predicted"/>
<sequence length="212" mass="25505">MSLFSAYVLPLQRQMHVTRIWPTIRAYLYSTKTPPEPPRQLKTDSITVKTREQNRRLVEYHKVYDRKYRKDNLDKRREDYRVWYQAHSDYQRFRGYLFRHPVWAQKELTWKTHRLIATEERVKRACASCGHHEFAGLKMWWARKNENPDADSVEYDCTYCFYAIDPERSKPVGYEDLAFGDMLLALHKARREHDKTLKAKPSPSSSEDEKSR</sequence>
<name>A0A074YF09_AURPU</name>
<reference evidence="2 3" key="1">
    <citation type="journal article" date="2014" name="BMC Genomics">
        <title>Genome sequencing of four Aureobasidium pullulans varieties: biotechnological potential, stress tolerance, and description of new species.</title>
        <authorList>
            <person name="Gostin Ar C."/>
            <person name="Ohm R.A."/>
            <person name="Kogej T."/>
            <person name="Sonjak S."/>
            <person name="Turk M."/>
            <person name="Zajc J."/>
            <person name="Zalar P."/>
            <person name="Grube M."/>
            <person name="Sun H."/>
            <person name="Han J."/>
            <person name="Sharma A."/>
            <person name="Chiniquy J."/>
            <person name="Ngan C.Y."/>
            <person name="Lipzen A."/>
            <person name="Barry K."/>
            <person name="Grigoriev I.V."/>
            <person name="Gunde-Cimerman N."/>
        </authorList>
    </citation>
    <scope>NUCLEOTIDE SEQUENCE [LARGE SCALE GENOMIC DNA]</scope>
    <source>
        <strain evidence="2 3">EXF-150</strain>
    </source>
</reference>
<keyword evidence="3" id="KW-1185">Reference proteome</keyword>
<dbReference type="Proteomes" id="UP000030706">
    <property type="component" value="Unassembled WGS sequence"/>
</dbReference>
<evidence type="ECO:0000313" key="2">
    <source>
        <dbReference type="EMBL" id="KEQ85441.1"/>
    </source>
</evidence>
<dbReference type="AlphaFoldDB" id="A0A074YF09"/>
<evidence type="ECO:0000313" key="3">
    <source>
        <dbReference type="Proteomes" id="UP000030706"/>
    </source>
</evidence>
<gene>
    <name evidence="2" type="ORF">M438DRAFT_344765</name>
</gene>
<accession>A0A074YF09</accession>
<feature type="region of interest" description="Disordered" evidence="1">
    <location>
        <begin position="193"/>
        <end position="212"/>
    </location>
</feature>
<dbReference type="RefSeq" id="XP_029761628.1">
    <property type="nucleotide sequence ID" value="XM_029905294.1"/>
</dbReference>
<dbReference type="GeneID" id="40747600"/>
<organism evidence="2 3">
    <name type="scientific">Aureobasidium pullulans EXF-150</name>
    <dbReference type="NCBI Taxonomy" id="1043002"/>
    <lineage>
        <taxon>Eukaryota</taxon>
        <taxon>Fungi</taxon>
        <taxon>Dikarya</taxon>
        <taxon>Ascomycota</taxon>
        <taxon>Pezizomycotina</taxon>
        <taxon>Dothideomycetes</taxon>
        <taxon>Dothideomycetidae</taxon>
        <taxon>Dothideales</taxon>
        <taxon>Saccotheciaceae</taxon>
        <taxon>Aureobasidium</taxon>
    </lineage>
</organism>